<name>A0ABQ6WSX1_9EURO</name>
<gene>
    <name evidence="2" type="ORF">BDV36DRAFT_151068</name>
</gene>
<dbReference type="EMBL" id="ML735724">
    <property type="protein sequence ID" value="KAE8418666.1"/>
    <property type="molecule type" value="Genomic_DNA"/>
</dbReference>
<keyword evidence="1" id="KW-0812">Transmembrane</keyword>
<keyword evidence="3" id="KW-1185">Reference proteome</keyword>
<proteinExistence type="predicted"/>
<organism evidence="2 3">
    <name type="scientific">Aspergillus pseudocaelatus</name>
    <dbReference type="NCBI Taxonomy" id="1825620"/>
    <lineage>
        <taxon>Eukaryota</taxon>
        <taxon>Fungi</taxon>
        <taxon>Dikarya</taxon>
        <taxon>Ascomycota</taxon>
        <taxon>Pezizomycotina</taxon>
        <taxon>Eurotiomycetes</taxon>
        <taxon>Eurotiomycetidae</taxon>
        <taxon>Eurotiales</taxon>
        <taxon>Aspergillaceae</taxon>
        <taxon>Aspergillus</taxon>
        <taxon>Aspergillus subgen. Circumdati</taxon>
    </lineage>
</organism>
<sequence>MAYESPTSVVSFSPFALTLYVMTDDCLGDDIRMNRLRPAAVLAMAAASTYINSFLSILR</sequence>
<dbReference type="Proteomes" id="UP000325395">
    <property type="component" value="Unassembled WGS sequence"/>
</dbReference>
<protein>
    <submittedName>
        <fullName evidence="2">Uncharacterized protein</fullName>
    </submittedName>
</protein>
<accession>A0ABQ6WSX1</accession>
<keyword evidence="1" id="KW-1133">Transmembrane helix</keyword>
<evidence type="ECO:0000313" key="3">
    <source>
        <dbReference type="Proteomes" id="UP000325395"/>
    </source>
</evidence>
<keyword evidence="1" id="KW-0472">Membrane</keyword>
<evidence type="ECO:0000313" key="2">
    <source>
        <dbReference type="EMBL" id="KAE8418666.1"/>
    </source>
</evidence>
<feature type="transmembrane region" description="Helical" evidence="1">
    <location>
        <begin position="39"/>
        <end position="58"/>
    </location>
</feature>
<evidence type="ECO:0000256" key="1">
    <source>
        <dbReference type="SAM" id="Phobius"/>
    </source>
</evidence>
<reference evidence="2 3" key="1">
    <citation type="submission" date="2019-04" db="EMBL/GenBank/DDBJ databases">
        <authorList>
            <consortium name="DOE Joint Genome Institute"/>
            <person name="Mondo S."/>
            <person name="Kjaerbolling I."/>
            <person name="Vesth T."/>
            <person name="Frisvad J.C."/>
            <person name="Nybo J.L."/>
            <person name="Theobald S."/>
            <person name="Kildgaard S."/>
            <person name="Isbrandt T."/>
            <person name="Kuo A."/>
            <person name="Sato A."/>
            <person name="Lyhne E.K."/>
            <person name="Kogle M.E."/>
            <person name="Wiebenga A."/>
            <person name="Kun R.S."/>
            <person name="Lubbers R.J."/>
            <person name="Makela M.R."/>
            <person name="Barry K."/>
            <person name="Chovatia M."/>
            <person name="Clum A."/>
            <person name="Daum C."/>
            <person name="Haridas S."/>
            <person name="He G."/>
            <person name="LaButti K."/>
            <person name="Lipzen A."/>
            <person name="Riley R."/>
            <person name="Salamov A."/>
            <person name="Simmons B.A."/>
            <person name="Magnuson J.K."/>
            <person name="Henrissat B."/>
            <person name="Mortensen U.H."/>
            <person name="Larsen T.O."/>
            <person name="Devries R.P."/>
            <person name="Grigoriev I.V."/>
            <person name="Machida M."/>
            <person name="Baker S.E."/>
            <person name="Andersen M.R."/>
            <person name="Cantor M.N."/>
            <person name="Hua S.X."/>
        </authorList>
    </citation>
    <scope>NUCLEOTIDE SEQUENCE [LARGE SCALE GENOMIC DNA]</scope>
    <source>
        <strain evidence="2 3">CBS 117616</strain>
    </source>
</reference>